<dbReference type="AlphaFoldDB" id="A0A7R9GD64"/>
<accession>A0A7R9GD64</accession>
<keyword evidence="3" id="KW-1185">Reference proteome</keyword>
<reference evidence="2" key="1">
    <citation type="submission" date="2020-11" db="EMBL/GenBank/DDBJ databases">
        <authorList>
            <person name="Tran Van P."/>
        </authorList>
    </citation>
    <scope>NUCLEOTIDE SEQUENCE</scope>
</reference>
<evidence type="ECO:0000256" key="1">
    <source>
        <dbReference type="SAM" id="MobiDB-lite"/>
    </source>
</evidence>
<dbReference type="Proteomes" id="UP000678499">
    <property type="component" value="Unassembled WGS sequence"/>
</dbReference>
<feature type="compositionally biased region" description="Basic and acidic residues" evidence="1">
    <location>
        <begin position="170"/>
        <end position="194"/>
    </location>
</feature>
<gene>
    <name evidence="2" type="ORF">NMOB1V02_LOCUS5781</name>
</gene>
<name>A0A7R9GD64_9CRUS</name>
<dbReference type="EMBL" id="OA883135">
    <property type="protein sequence ID" value="CAD7278067.1"/>
    <property type="molecule type" value="Genomic_DNA"/>
</dbReference>
<dbReference type="EMBL" id="CAJPEX010001098">
    <property type="protein sequence ID" value="CAG0918219.1"/>
    <property type="molecule type" value="Genomic_DNA"/>
</dbReference>
<feature type="compositionally biased region" description="Basic and acidic residues" evidence="1">
    <location>
        <begin position="201"/>
        <end position="221"/>
    </location>
</feature>
<feature type="region of interest" description="Disordered" evidence="1">
    <location>
        <begin position="27"/>
        <end position="75"/>
    </location>
</feature>
<evidence type="ECO:0000313" key="2">
    <source>
        <dbReference type="EMBL" id="CAD7278067.1"/>
    </source>
</evidence>
<organism evidence="2">
    <name type="scientific">Notodromas monacha</name>
    <dbReference type="NCBI Taxonomy" id="399045"/>
    <lineage>
        <taxon>Eukaryota</taxon>
        <taxon>Metazoa</taxon>
        <taxon>Ecdysozoa</taxon>
        <taxon>Arthropoda</taxon>
        <taxon>Crustacea</taxon>
        <taxon>Oligostraca</taxon>
        <taxon>Ostracoda</taxon>
        <taxon>Podocopa</taxon>
        <taxon>Podocopida</taxon>
        <taxon>Cypridocopina</taxon>
        <taxon>Cypridoidea</taxon>
        <taxon>Cyprididae</taxon>
        <taxon>Notodromas</taxon>
    </lineage>
</organism>
<feature type="region of interest" description="Disordered" evidence="1">
    <location>
        <begin position="102"/>
        <end position="228"/>
    </location>
</feature>
<sequence length="228" mass="25851">MELSNLPTPSEILRMTMTENLIREVQKRKRTGKPANFMEPVVPENLPEIDDVLEKNASEENVPEEEVESDTCDPEKCKDTCCCKPDSECKCNKHPVMSKDLKETAEQKVGEGEEKSSTFFERAKETIKKPFESMRQEEKETVGHEHPGESIKEKLDDNVKKPLEGMTPGGEDKSIMEGMKDKTEEPMEKIKDTAENPPVPDELKRVSEMGEEKKGELEKPMQEASTHA</sequence>
<protein>
    <submittedName>
        <fullName evidence="2">Uncharacterized protein</fullName>
    </submittedName>
</protein>
<proteinExistence type="predicted"/>
<evidence type="ECO:0000313" key="3">
    <source>
        <dbReference type="Proteomes" id="UP000678499"/>
    </source>
</evidence>
<feature type="compositionally biased region" description="Basic and acidic residues" evidence="1">
    <location>
        <begin position="102"/>
        <end position="163"/>
    </location>
</feature>
<feature type="compositionally biased region" description="Acidic residues" evidence="1">
    <location>
        <begin position="61"/>
        <end position="72"/>
    </location>
</feature>